<gene>
    <name evidence="1" type="ORF">Kalk_14100</name>
</gene>
<organism evidence="1 2">
    <name type="scientific">Ketobacter alkanivorans</name>
    <dbReference type="NCBI Taxonomy" id="1917421"/>
    <lineage>
        <taxon>Bacteria</taxon>
        <taxon>Pseudomonadati</taxon>
        <taxon>Pseudomonadota</taxon>
        <taxon>Gammaproteobacteria</taxon>
        <taxon>Pseudomonadales</taxon>
        <taxon>Ketobacteraceae</taxon>
        <taxon>Ketobacter</taxon>
    </lineage>
</organism>
<dbReference type="AlphaFoldDB" id="A0A2K9LRN2"/>
<reference evidence="2" key="1">
    <citation type="submission" date="2017-08" db="EMBL/GenBank/DDBJ databases">
        <title>Direct submision.</title>
        <authorList>
            <person name="Kim S.-J."/>
            <person name="Rhee S.-K."/>
        </authorList>
    </citation>
    <scope>NUCLEOTIDE SEQUENCE [LARGE SCALE GENOMIC DNA]</scope>
    <source>
        <strain evidence="2">GI5</strain>
    </source>
</reference>
<dbReference type="Proteomes" id="UP000235116">
    <property type="component" value="Chromosome"/>
</dbReference>
<sequence>MHADVPANALYIGWDVGGWNCDKNKSSRDVLVVLDANRTLLGQPWRGNLRNAINQANTTAEWVQALLDCCQVAYSPDDLPPVVLAIDTPLGFSQAFRQLINGEGAAGPIADSATNPYLYRRTARYLFEQGLAPLSPVKDMIGSQATKGMHALARFAPRPNQVGVWQGLIEGQIDGVTKGNRYLHAIEAYPAACKHSGDMGRLLEPFIVEQHIEMLPLNAVWQGANFVPGIDHDDKRDALICALLAWMYDNEPDRLQEPLPDTPPAEGWIFVPKDGLEHE</sequence>
<proteinExistence type="predicted"/>
<dbReference type="EMBL" id="CP022684">
    <property type="protein sequence ID" value="AUM13484.1"/>
    <property type="molecule type" value="Genomic_DNA"/>
</dbReference>
<protein>
    <recommendedName>
        <fullName evidence="3">DUF429 domain-containing protein</fullName>
    </recommendedName>
</protein>
<evidence type="ECO:0000313" key="2">
    <source>
        <dbReference type="Proteomes" id="UP000235116"/>
    </source>
</evidence>
<name>A0A2K9LRN2_9GAMM</name>
<dbReference type="KEGG" id="kak:Kalk_14100"/>
<evidence type="ECO:0008006" key="3">
    <source>
        <dbReference type="Google" id="ProtNLM"/>
    </source>
</evidence>
<dbReference type="RefSeq" id="WP_101894859.1">
    <property type="nucleotide sequence ID" value="NZ_CP022684.1"/>
</dbReference>
<accession>A0A2K9LRN2</accession>
<dbReference type="OrthoDB" id="2111554at2"/>
<keyword evidence="2" id="KW-1185">Reference proteome</keyword>
<evidence type="ECO:0000313" key="1">
    <source>
        <dbReference type="EMBL" id="AUM13484.1"/>
    </source>
</evidence>